<dbReference type="PANTHER" id="PTHR24421:SF10">
    <property type="entry name" value="NITRATE_NITRITE SENSOR PROTEIN NARQ"/>
    <property type="match status" value="1"/>
</dbReference>
<dbReference type="InterPro" id="IPR003594">
    <property type="entry name" value="HATPase_dom"/>
</dbReference>
<dbReference type="GO" id="GO:0016301">
    <property type="term" value="F:kinase activity"/>
    <property type="evidence" value="ECO:0007669"/>
    <property type="project" value="UniProtKB-KW"/>
</dbReference>
<evidence type="ECO:0000256" key="7">
    <source>
        <dbReference type="ARBA" id="ARBA00022840"/>
    </source>
</evidence>
<evidence type="ECO:0000313" key="10">
    <source>
        <dbReference type="EMBL" id="MBD2603801.1"/>
    </source>
</evidence>
<keyword evidence="4" id="KW-0808">Transferase</keyword>
<evidence type="ECO:0000256" key="4">
    <source>
        <dbReference type="ARBA" id="ARBA00022679"/>
    </source>
</evidence>
<evidence type="ECO:0000259" key="9">
    <source>
        <dbReference type="PROSITE" id="PS50109"/>
    </source>
</evidence>
<dbReference type="EC" id="2.7.13.3" evidence="2"/>
<evidence type="ECO:0000256" key="3">
    <source>
        <dbReference type="ARBA" id="ARBA00022553"/>
    </source>
</evidence>
<dbReference type="Gene3D" id="1.20.5.1930">
    <property type="match status" value="1"/>
</dbReference>
<dbReference type="Pfam" id="PF02518">
    <property type="entry name" value="HATPase_c"/>
    <property type="match status" value="1"/>
</dbReference>
<dbReference type="Pfam" id="PF07730">
    <property type="entry name" value="HisKA_3"/>
    <property type="match status" value="1"/>
</dbReference>
<accession>A0ABR8GKQ7</accession>
<evidence type="ECO:0000256" key="8">
    <source>
        <dbReference type="ARBA" id="ARBA00023012"/>
    </source>
</evidence>
<comment type="catalytic activity">
    <reaction evidence="1">
        <text>ATP + protein L-histidine = ADP + protein N-phospho-L-histidine.</text>
        <dbReference type="EC" id="2.7.13.3"/>
    </reaction>
</comment>
<dbReference type="InterPro" id="IPR005467">
    <property type="entry name" value="His_kinase_dom"/>
</dbReference>
<evidence type="ECO:0000313" key="11">
    <source>
        <dbReference type="Proteomes" id="UP000660380"/>
    </source>
</evidence>
<evidence type="ECO:0000256" key="1">
    <source>
        <dbReference type="ARBA" id="ARBA00000085"/>
    </source>
</evidence>
<feature type="domain" description="Histidine kinase" evidence="9">
    <location>
        <begin position="142"/>
        <end position="229"/>
    </location>
</feature>
<dbReference type="CDD" id="cd16917">
    <property type="entry name" value="HATPase_UhpB-NarQ-NarX-like"/>
    <property type="match status" value="1"/>
</dbReference>
<keyword evidence="11" id="KW-1185">Reference proteome</keyword>
<dbReference type="InterPro" id="IPR011712">
    <property type="entry name" value="Sig_transdc_His_kin_sub3_dim/P"/>
</dbReference>
<dbReference type="InterPro" id="IPR050482">
    <property type="entry name" value="Sensor_HK_TwoCompSys"/>
</dbReference>
<dbReference type="EMBL" id="JACJTA010000006">
    <property type="protein sequence ID" value="MBD2603801.1"/>
    <property type="molecule type" value="Genomic_DNA"/>
</dbReference>
<proteinExistence type="predicted"/>
<sequence length="285" mass="31821">MVEELYTPEQLAQMHDSLWQCVLQFANLSAVQERNRIARDLHDSLGHALTGLNFQLQTAIKLCQPDPTQAQEFLTEAHRLVAIATQEVRQSVKALRSEQIETQSLETLIEFLIDDFQQTTGILPEIEINLLIALPSQLVTPIYRIIQEALNNTRKYAQATKVQLYICTTATQVHVTIQDNGRGFDLEEVSGGYGLKGMQERVAVLQGHLHLESQPGDGCCITVEIPIHISHISHIPQMPEIYIPKESPSISKNPNAGVPASASLRDATRTLSVKIGEWQPLHLNK</sequence>
<keyword evidence="8" id="KW-0902">Two-component regulatory system</keyword>
<keyword evidence="3" id="KW-0597">Phosphoprotein</keyword>
<protein>
    <recommendedName>
        <fullName evidence="2">histidine kinase</fullName>
        <ecNumber evidence="2">2.7.13.3</ecNumber>
    </recommendedName>
</protein>
<dbReference type="Proteomes" id="UP000660380">
    <property type="component" value="Unassembled WGS sequence"/>
</dbReference>
<dbReference type="SUPFAM" id="SSF55874">
    <property type="entry name" value="ATPase domain of HSP90 chaperone/DNA topoisomerase II/histidine kinase"/>
    <property type="match status" value="1"/>
</dbReference>
<keyword evidence="5" id="KW-0547">Nucleotide-binding</keyword>
<comment type="caution">
    <text evidence="10">The sequence shown here is derived from an EMBL/GenBank/DDBJ whole genome shotgun (WGS) entry which is preliminary data.</text>
</comment>
<evidence type="ECO:0000256" key="2">
    <source>
        <dbReference type="ARBA" id="ARBA00012438"/>
    </source>
</evidence>
<organism evidence="10 11">
    <name type="scientific">Scytonema hofmannii FACHB-248</name>
    <dbReference type="NCBI Taxonomy" id="1842502"/>
    <lineage>
        <taxon>Bacteria</taxon>
        <taxon>Bacillati</taxon>
        <taxon>Cyanobacteriota</taxon>
        <taxon>Cyanophyceae</taxon>
        <taxon>Nostocales</taxon>
        <taxon>Scytonemataceae</taxon>
        <taxon>Scytonema</taxon>
    </lineage>
</organism>
<dbReference type="InterPro" id="IPR036890">
    <property type="entry name" value="HATPase_C_sf"/>
</dbReference>
<dbReference type="SMART" id="SM00387">
    <property type="entry name" value="HATPase_c"/>
    <property type="match status" value="1"/>
</dbReference>
<name>A0ABR8GKQ7_9CYAN</name>
<keyword evidence="6 10" id="KW-0418">Kinase</keyword>
<evidence type="ECO:0000256" key="5">
    <source>
        <dbReference type="ARBA" id="ARBA00022741"/>
    </source>
</evidence>
<dbReference type="PANTHER" id="PTHR24421">
    <property type="entry name" value="NITRATE/NITRITE SENSOR PROTEIN NARX-RELATED"/>
    <property type="match status" value="1"/>
</dbReference>
<gene>
    <name evidence="10" type="ORF">H6G81_04455</name>
</gene>
<keyword evidence="7" id="KW-0067">ATP-binding</keyword>
<evidence type="ECO:0000256" key="6">
    <source>
        <dbReference type="ARBA" id="ARBA00022777"/>
    </source>
</evidence>
<dbReference type="Gene3D" id="3.30.565.10">
    <property type="entry name" value="Histidine kinase-like ATPase, C-terminal domain"/>
    <property type="match status" value="1"/>
</dbReference>
<dbReference type="PROSITE" id="PS50109">
    <property type="entry name" value="HIS_KIN"/>
    <property type="match status" value="1"/>
</dbReference>
<dbReference type="RefSeq" id="WP_051502710.1">
    <property type="nucleotide sequence ID" value="NZ_JACJTA010000006.1"/>
</dbReference>
<reference evidence="10 11" key="1">
    <citation type="journal article" date="2020" name="ISME J.">
        <title>Comparative genomics reveals insights into cyanobacterial evolution and habitat adaptation.</title>
        <authorList>
            <person name="Chen M.Y."/>
            <person name="Teng W.K."/>
            <person name="Zhao L."/>
            <person name="Hu C.X."/>
            <person name="Zhou Y.K."/>
            <person name="Han B.P."/>
            <person name="Song L.R."/>
            <person name="Shu W.S."/>
        </authorList>
    </citation>
    <scope>NUCLEOTIDE SEQUENCE [LARGE SCALE GENOMIC DNA]</scope>
    <source>
        <strain evidence="10 11">FACHB-248</strain>
    </source>
</reference>